<accession>A0A926HSY6</accession>
<evidence type="ECO:0000313" key="1">
    <source>
        <dbReference type="EMBL" id="MBC8535309.1"/>
    </source>
</evidence>
<reference evidence="1" key="1">
    <citation type="submission" date="2020-08" db="EMBL/GenBank/DDBJ databases">
        <title>Genome public.</title>
        <authorList>
            <person name="Liu C."/>
            <person name="Sun Q."/>
        </authorList>
    </citation>
    <scope>NUCLEOTIDE SEQUENCE</scope>
    <source>
        <strain evidence="1">BX7</strain>
    </source>
</reference>
<dbReference type="RefSeq" id="WP_249298955.1">
    <property type="nucleotide sequence ID" value="NZ_JACRSP010000001.1"/>
</dbReference>
<dbReference type="InterPro" id="IPR052913">
    <property type="entry name" value="Glycopeptide_resist_protein"/>
</dbReference>
<dbReference type="PANTHER" id="PTHR35788:SF1">
    <property type="entry name" value="EXPORTED PROTEIN"/>
    <property type="match status" value="1"/>
</dbReference>
<keyword evidence="2" id="KW-1185">Reference proteome</keyword>
<protein>
    <submittedName>
        <fullName evidence="1">VanW family protein</fullName>
    </submittedName>
</protein>
<gene>
    <name evidence="1" type="ORF">H8695_01170</name>
</gene>
<dbReference type="Pfam" id="PF04294">
    <property type="entry name" value="VanW"/>
    <property type="match status" value="1"/>
</dbReference>
<sequence length="272" mass="31485">MGRRLFCEISPLTYRISVCRCRAMRHIQNLWRLKNCARQKSETRLPVVVYEQKSLMRRRLGNVDMLLQENKVVNLNIAAPRVSGIIIKPGETFSFWKLVGPCSARRGYREGLVITRGRTGRGIGGGMCQFTNLIHWLVLHTPLTIVEHHHHDGMDLFPDYGRQIPFGTGTSIMYNYLDYRFQNNTDQAYQLIVYTTEEYLCGEIRTTAALPVKYHIVTQNERFVREGGQVYRTGEVYRTQIDKATGETIARQLIKRNHARVMYDVSERSAVL</sequence>
<dbReference type="AlphaFoldDB" id="A0A926HSY6"/>
<proteinExistence type="predicted"/>
<dbReference type="Proteomes" id="UP000620366">
    <property type="component" value="Unassembled WGS sequence"/>
</dbReference>
<name>A0A926HSY6_9FIRM</name>
<dbReference type="PANTHER" id="PTHR35788">
    <property type="entry name" value="EXPORTED PROTEIN-RELATED"/>
    <property type="match status" value="1"/>
</dbReference>
<dbReference type="InterPro" id="IPR007391">
    <property type="entry name" value="Vancomycin_resist_VanW"/>
</dbReference>
<dbReference type="EMBL" id="JACRSP010000001">
    <property type="protein sequence ID" value="MBC8535309.1"/>
    <property type="molecule type" value="Genomic_DNA"/>
</dbReference>
<organism evidence="1 2">
    <name type="scientific">Feifania hominis</name>
    <dbReference type="NCBI Taxonomy" id="2763660"/>
    <lineage>
        <taxon>Bacteria</taxon>
        <taxon>Bacillati</taxon>
        <taxon>Bacillota</taxon>
        <taxon>Clostridia</taxon>
        <taxon>Eubacteriales</taxon>
        <taxon>Feifaniaceae</taxon>
        <taxon>Feifania</taxon>
    </lineage>
</organism>
<evidence type="ECO:0000313" key="2">
    <source>
        <dbReference type="Proteomes" id="UP000620366"/>
    </source>
</evidence>
<comment type="caution">
    <text evidence="1">The sequence shown here is derived from an EMBL/GenBank/DDBJ whole genome shotgun (WGS) entry which is preliminary data.</text>
</comment>